<dbReference type="InterPro" id="IPR044704">
    <property type="entry name" value="UGlyAH_cupin_N"/>
</dbReference>
<dbReference type="InterPro" id="IPR013096">
    <property type="entry name" value="Cupin_2"/>
</dbReference>
<comment type="caution">
    <text evidence="2">The sequence shown here is derived from an EMBL/GenBank/DDBJ whole genome shotgun (WGS) entry which is preliminary data.</text>
</comment>
<feature type="domain" description="Cupin type-2" evidence="1">
    <location>
        <begin position="86"/>
        <end position="134"/>
    </location>
</feature>
<dbReference type="SUPFAM" id="SSF51182">
    <property type="entry name" value="RmlC-like cupins"/>
    <property type="match status" value="1"/>
</dbReference>
<dbReference type="Gene3D" id="2.60.120.10">
    <property type="entry name" value="Jelly Rolls"/>
    <property type="match status" value="2"/>
</dbReference>
<evidence type="ECO:0000313" key="2">
    <source>
        <dbReference type="EMBL" id="KRL16679.1"/>
    </source>
</evidence>
<proteinExistence type="predicted"/>
<name>A0ABR5PCS5_9LACO</name>
<dbReference type="EMBL" id="AZEI01000062">
    <property type="protein sequence ID" value="KRL16679.1"/>
    <property type="molecule type" value="Genomic_DNA"/>
</dbReference>
<dbReference type="InterPro" id="IPR014710">
    <property type="entry name" value="RmlC-like_jellyroll"/>
</dbReference>
<sequence length="265" mass="29537">MGGFIMGYKNDRTGYQKTLLASRAVIKKDSFAIIPHDGLVKNTIPGFENVDVSILGSPRIGAGFVDYIATFQKGGKHTGFGGDGIETVAYVVKGKLKVTDGKEEDVLETGGYAYYPAGVKMMMENAQDEPTEVFLYKKRYQPLEGYEAHKVVGNTKDQKPEEYEGMKDVLLWDFLPKELGFDMNVHILSFEPGASHGYIETHFQEHGAYLISGEGMYNLDNDWYPVEKGDYLFMASYVPQAAYAVGRGEPLAYVYSKDANRDPEI</sequence>
<dbReference type="Proteomes" id="UP000051977">
    <property type="component" value="Unassembled WGS sequence"/>
</dbReference>
<accession>A0ABR5PCS5</accession>
<dbReference type="PANTHER" id="PTHR34571:SF1">
    <property type="entry name" value="(S)-UREIDOGLYCINE AMINOHYDROLASE"/>
    <property type="match status" value="1"/>
</dbReference>
<protein>
    <submittedName>
        <fullName evidence="2">Allantoin catabolism protein</fullName>
    </submittedName>
</protein>
<keyword evidence="3" id="KW-1185">Reference proteome</keyword>
<dbReference type="CDD" id="cd02212">
    <property type="entry name" value="cupin_UGlyAH_C"/>
    <property type="match status" value="1"/>
</dbReference>
<dbReference type="InterPro" id="IPR011051">
    <property type="entry name" value="RmlC_Cupin_sf"/>
</dbReference>
<evidence type="ECO:0000259" key="1">
    <source>
        <dbReference type="Pfam" id="PF07883"/>
    </source>
</evidence>
<dbReference type="NCBIfam" id="TIGR03214">
    <property type="entry name" value="ura-cupin"/>
    <property type="match status" value="1"/>
</dbReference>
<dbReference type="InterPro" id="IPR017627">
    <property type="entry name" value="UGHY"/>
</dbReference>
<organism evidence="2 3">
    <name type="scientific">Lentilactobacillus rapi DSM 19907 = JCM 15042</name>
    <dbReference type="NCBI Taxonomy" id="1423795"/>
    <lineage>
        <taxon>Bacteria</taxon>
        <taxon>Bacillati</taxon>
        <taxon>Bacillota</taxon>
        <taxon>Bacilli</taxon>
        <taxon>Lactobacillales</taxon>
        <taxon>Lactobacillaceae</taxon>
        <taxon>Lentilactobacillus</taxon>
    </lineage>
</organism>
<gene>
    <name evidence="2" type="ORF">FD12_GL002631</name>
</gene>
<dbReference type="PANTHER" id="PTHR34571">
    <property type="entry name" value="(S)-UREIDOGLYCINE AMINOHYDROLASE"/>
    <property type="match status" value="1"/>
</dbReference>
<reference evidence="2 3" key="1">
    <citation type="journal article" date="2015" name="Genome Announc.">
        <title>Expanding the biotechnology potential of lactobacilli through comparative genomics of 213 strains and associated genera.</title>
        <authorList>
            <person name="Sun Z."/>
            <person name="Harris H.M."/>
            <person name="McCann A."/>
            <person name="Guo C."/>
            <person name="Argimon S."/>
            <person name="Zhang W."/>
            <person name="Yang X."/>
            <person name="Jeffery I.B."/>
            <person name="Cooney J.C."/>
            <person name="Kagawa T.F."/>
            <person name="Liu W."/>
            <person name="Song Y."/>
            <person name="Salvetti E."/>
            <person name="Wrobel A."/>
            <person name="Rasinkangas P."/>
            <person name="Parkhill J."/>
            <person name="Rea M.C."/>
            <person name="O'Sullivan O."/>
            <person name="Ritari J."/>
            <person name="Douillard F.P."/>
            <person name="Paul Ross R."/>
            <person name="Yang R."/>
            <person name="Briner A.E."/>
            <person name="Felis G.E."/>
            <person name="de Vos W.M."/>
            <person name="Barrangou R."/>
            <person name="Klaenhammer T.R."/>
            <person name="Caufield P.W."/>
            <person name="Cui Y."/>
            <person name="Zhang H."/>
            <person name="O'Toole P.W."/>
        </authorList>
    </citation>
    <scope>NUCLEOTIDE SEQUENCE [LARGE SCALE GENOMIC DNA]</scope>
    <source>
        <strain evidence="2 3">DSM 19907</strain>
    </source>
</reference>
<evidence type="ECO:0000313" key="3">
    <source>
        <dbReference type="Proteomes" id="UP000051977"/>
    </source>
</evidence>
<dbReference type="Pfam" id="PF07883">
    <property type="entry name" value="Cupin_2"/>
    <property type="match status" value="2"/>
</dbReference>
<feature type="domain" description="Cupin type-2" evidence="1">
    <location>
        <begin position="188"/>
        <end position="250"/>
    </location>
</feature>
<dbReference type="CDD" id="cd02211">
    <property type="entry name" value="cupin_UGlyAH_N"/>
    <property type="match status" value="1"/>
</dbReference>
<dbReference type="InterPro" id="IPR044697">
    <property type="entry name" value="UGlyAH_cupin_C"/>
</dbReference>